<dbReference type="STRING" id="180088.A0A1J8PU52"/>
<evidence type="ECO:0000256" key="5">
    <source>
        <dbReference type="ARBA" id="ARBA00023157"/>
    </source>
</evidence>
<feature type="domain" description="Plastocyanin-like" evidence="9">
    <location>
        <begin position="175"/>
        <end position="317"/>
    </location>
</feature>
<dbReference type="GO" id="GO:0006508">
    <property type="term" value="P:proteolysis"/>
    <property type="evidence" value="ECO:0007669"/>
    <property type="project" value="InterPro"/>
</dbReference>
<dbReference type="InterPro" id="IPR011706">
    <property type="entry name" value="Cu-oxidase_C"/>
</dbReference>
<keyword evidence="7" id="KW-0732">Signal</keyword>
<evidence type="ECO:0000259" key="9">
    <source>
        <dbReference type="Pfam" id="PF00394"/>
    </source>
</evidence>
<dbReference type="FunFam" id="2.60.40.420:FF:000045">
    <property type="entry name" value="Laccase 2"/>
    <property type="match status" value="1"/>
</dbReference>
<evidence type="ECO:0000256" key="3">
    <source>
        <dbReference type="ARBA" id="ARBA00023002"/>
    </source>
</evidence>
<keyword evidence="4" id="KW-0186">Copper</keyword>
<feature type="domain" description="Plastocyanin-like" evidence="10">
    <location>
        <begin position="402"/>
        <end position="479"/>
    </location>
</feature>
<keyword evidence="2" id="KW-0479">Metal-binding</keyword>
<comment type="caution">
    <text evidence="12">The sequence shown here is derived from an EMBL/GenBank/DDBJ whole genome shotgun (WGS) entry which is preliminary data.</text>
</comment>
<dbReference type="GO" id="GO:0005507">
    <property type="term" value="F:copper ion binding"/>
    <property type="evidence" value="ECO:0007669"/>
    <property type="project" value="InterPro"/>
</dbReference>
<evidence type="ECO:0000259" key="11">
    <source>
        <dbReference type="Pfam" id="PF07732"/>
    </source>
</evidence>
<dbReference type="Pfam" id="PF00394">
    <property type="entry name" value="Cu-oxidase"/>
    <property type="match status" value="1"/>
</dbReference>
<evidence type="ECO:0008006" key="14">
    <source>
        <dbReference type="Google" id="ProtNLM"/>
    </source>
</evidence>
<dbReference type="CDD" id="cd13903">
    <property type="entry name" value="CuRO_3_Tv-LCC_like"/>
    <property type="match status" value="1"/>
</dbReference>
<evidence type="ECO:0000256" key="4">
    <source>
        <dbReference type="ARBA" id="ARBA00023008"/>
    </source>
</evidence>
<dbReference type="PANTHER" id="PTHR11709">
    <property type="entry name" value="MULTI-COPPER OXIDASE"/>
    <property type="match status" value="1"/>
</dbReference>
<dbReference type="InterPro" id="IPR045087">
    <property type="entry name" value="Cu-oxidase_fam"/>
</dbReference>
<dbReference type="SUPFAM" id="SSF49503">
    <property type="entry name" value="Cupredoxins"/>
    <property type="match status" value="3"/>
</dbReference>
<evidence type="ECO:0000313" key="13">
    <source>
        <dbReference type="Proteomes" id="UP000183567"/>
    </source>
</evidence>
<dbReference type="GO" id="GO:0008236">
    <property type="term" value="F:serine-type peptidase activity"/>
    <property type="evidence" value="ECO:0007669"/>
    <property type="project" value="InterPro"/>
</dbReference>
<evidence type="ECO:0000259" key="10">
    <source>
        <dbReference type="Pfam" id="PF07731"/>
    </source>
</evidence>
<dbReference type="Pfam" id="PF07732">
    <property type="entry name" value="Cu-oxidase_3"/>
    <property type="match status" value="1"/>
</dbReference>
<comment type="similarity">
    <text evidence="1">Belongs to the multicopper oxidase family.</text>
</comment>
<evidence type="ECO:0000256" key="2">
    <source>
        <dbReference type="ARBA" id="ARBA00022723"/>
    </source>
</evidence>
<feature type="signal peptide" evidence="7">
    <location>
        <begin position="1"/>
        <end position="17"/>
    </location>
</feature>
<gene>
    <name evidence="12" type="ORF">AZE42_02052</name>
</gene>
<keyword evidence="13" id="KW-1185">Reference proteome</keyword>
<dbReference type="InterPro" id="IPR011707">
    <property type="entry name" value="Cu-oxidase-like_N"/>
</dbReference>
<evidence type="ECO:0000256" key="1">
    <source>
        <dbReference type="ARBA" id="ARBA00010609"/>
    </source>
</evidence>
<evidence type="ECO:0000313" key="12">
    <source>
        <dbReference type="EMBL" id="OJA12015.1"/>
    </source>
</evidence>
<evidence type="ECO:0000256" key="7">
    <source>
        <dbReference type="SAM" id="SignalP"/>
    </source>
</evidence>
<accession>A0A1J8PU52</accession>
<dbReference type="OrthoDB" id="449091at2759"/>
<sequence>MIFRGAVLFLLLHLADAASIISRSKSYPLSSNTLGPKSNLVIGNYDIAPDGFKRSTTLAGGTFPGPIIAAQKGDKFAINVVNNLTDPSMLLSTSVHWHGIVQNTTNYVDGVAFVTQCPIAQNDSFLHTFEVPKQAGTFWYHSHYSTQQCDGLRGALIVYDQEDAVSNLYDIDDETTVITLADWNHPVAPALNYVIDVVVDSALINGLGRYPGGPMTDLAVVNVEHGKRYRLRLVAMSCHANFVFSIDGHNMTIIEADAQLTESLLVDSIQILPGQRYSVVLEANKPVGNYWMRSLPNIANASFDDGQNSAILRYKGAPVADPTTLQTNSTMAFVETNLHALIKPGAPGIPEYGKADINLMMLVNLTDGIYLMNGVEYKPPTVPVLLQILSGAQQATDLLPEGTVYHPIHLHGHNFDVVQSAGNSSFNYVNPVRRDVVSAGIQGQQMVIRWVTDNPGPWFLHCHIDWHLEAGFAVVMAESIPETQKIYTDKSIPSAWENLCPVFNSLSPAQIGGVNAYEEAENITTALFPNTSYAVSLVALAGLTRVKQVLGPFPIHAREQHFLSPAFPLDCGHLSLLIVHREPKLIYCGFVSWSKTDSDGRGNLKVSHPNIRWEQLRATEGWAALQHHNVLRTYFTLYPPDSKQKMSQEIDPRLRVECLQGAYFAILPGDETAWATHIPEWHMGNVYALERAPVQLVSLPTSPSRDRATRYQVVLGGPYEIRLFGDPRAYSSAHPILSINFTVAIDTPPPLETPCLAMPIVHAPAHDIIPDFIDGKPFSRTLGIGLRNVDYTRNTETRFGLAVFDLSTEMRLAPTQTHVLTLELAIDSEPVFADITELPIDIMISPCLDGSPYNSVDERRMLRVNVPIRHIPMWTPTSYTAIRGTYNVGFSNSTIFSVLPPRLPNDEGEGGPREPILALHGAGVDIVTQTFWVDSLPRQDKAWVIIPSGRTSWGLDWHGPSAADALTTVTALHNILCERFLNWIYPRDTKVIVMGHSNGGQGAWYIASRWPDKVKAVIAAAGYIKSQAYVPWTMSRFAHFIDPALRAVLETSLLPDDNDLFLSNLSHTPVLAIHGGMDDNVPPWHTRQAVSVLREWNPDADVTYVEEPGQPHWWFEVLKNTRVQAFLDRVQCAPHNVPKTKCRKFTLTVAVPAESGAMRGWRVLALEVPGRLARLEVCEDDEGGMDVKASNISVVSVDLSKVSINKLAIGGHKVSVLHASRNAGTLWFERATGNGSACWKAVYSHTETFLQPHGRAQAILSADENINIVIPSLDPSLELSVALRIAHSLRMFHLLDARISSASEAKDDVTCGGNMIVIGCADSLLVKDLLERSQSDWSYEGGSWVLNDKKFDRPSSGLLFLLKKATTSNMVLLLQSTDSEGLERVLRLFPIRTGVLVPDWLVVDGRADRIGAAGIEGAGVWGSALRSNDGKWGFSACMSWLN</sequence>
<dbReference type="Proteomes" id="UP000183567">
    <property type="component" value="Unassembled WGS sequence"/>
</dbReference>
<keyword evidence="5" id="KW-1015">Disulfide bond</keyword>
<dbReference type="PROSITE" id="PS00079">
    <property type="entry name" value="MULTICOPPER_OXIDASE1"/>
    <property type="match status" value="1"/>
</dbReference>
<feature type="chain" id="PRO_5012656353" description="Laccase" evidence="7">
    <location>
        <begin position="18"/>
        <end position="1442"/>
    </location>
</feature>
<dbReference type="Pfam" id="PF00326">
    <property type="entry name" value="Peptidase_S9"/>
    <property type="match status" value="1"/>
</dbReference>
<dbReference type="InterPro" id="IPR033138">
    <property type="entry name" value="Cu_oxidase_CS"/>
</dbReference>
<feature type="domain" description="Peptidase S9 prolyl oligopeptidase catalytic" evidence="8">
    <location>
        <begin position="988"/>
        <end position="1115"/>
    </location>
</feature>
<dbReference type="SUPFAM" id="SSF53474">
    <property type="entry name" value="alpha/beta-Hydrolases"/>
    <property type="match status" value="1"/>
</dbReference>
<dbReference type="Gene3D" id="3.40.50.1820">
    <property type="entry name" value="alpha/beta hydrolase"/>
    <property type="match status" value="1"/>
</dbReference>
<dbReference type="InterPro" id="IPR001375">
    <property type="entry name" value="Peptidase_S9_cat"/>
</dbReference>
<feature type="domain" description="Plastocyanin-like" evidence="11">
    <location>
        <begin position="46"/>
        <end position="162"/>
    </location>
</feature>
<evidence type="ECO:0000256" key="6">
    <source>
        <dbReference type="ARBA" id="ARBA00023180"/>
    </source>
</evidence>
<dbReference type="PANTHER" id="PTHR11709:SF511">
    <property type="entry name" value="LACCASE"/>
    <property type="match status" value="1"/>
</dbReference>
<dbReference type="Gene3D" id="2.60.40.420">
    <property type="entry name" value="Cupredoxins - blue copper proteins"/>
    <property type="match status" value="3"/>
</dbReference>
<dbReference type="InterPro" id="IPR008972">
    <property type="entry name" value="Cupredoxin"/>
</dbReference>
<dbReference type="EMBL" id="LVVM01004827">
    <property type="protein sequence ID" value="OJA12015.1"/>
    <property type="molecule type" value="Genomic_DNA"/>
</dbReference>
<keyword evidence="3" id="KW-0560">Oxidoreductase</keyword>
<dbReference type="InterPro" id="IPR029058">
    <property type="entry name" value="AB_hydrolase_fold"/>
</dbReference>
<protein>
    <recommendedName>
        <fullName evidence="14">Laccase</fullName>
    </recommendedName>
</protein>
<proteinExistence type="inferred from homology"/>
<dbReference type="InterPro" id="IPR001117">
    <property type="entry name" value="Cu-oxidase_2nd"/>
</dbReference>
<reference evidence="12 13" key="1">
    <citation type="submission" date="2016-03" db="EMBL/GenBank/DDBJ databases">
        <title>Comparative genomics of the ectomycorrhizal sister species Rhizopogon vinicolor and Rhizopogon vesiculosus (Basidiomycota: Boletales) reveals a divergence of the mating type B locus.</title>
        <authorList>
            <person name="Mujic A.B."/>
            <person name="Kuo A."/>
            <person name="Tritt A."/>
            <person name="Lipzen A."/>
            <person name="Chen C."/>
            <person name="Johnson J."/>
            <person name="Sharma A."/>
            <person name="Barry K."/>
            <person name="Grigoriev I.V."/>
            <person name="Spatafora J.W."/>
        </authorList>
    </citation>
    <scope>NUCLEOTIDE SEQUENCE [LARGE SCALE GENOMIC DNA]</scope>
    <source>
        <strain evidence="12 13">AM-OR11-056</strain>
    </source>
</reference>
<organism evidence="12 13">
    <name type="scientific">Rhizopogon vesiculosus</name>
    <dbReference type="NCBI Taxonomy" id="180088"/>
    <lineage>
        <taxon>Eukaryota</taxon>
        <taxon>Fungi</taxon>
        <taxon>Dikarya</taxon>
        <taxon>Basidiomycota</taxon>
        <taxon>Agaricomycotina</taxon>
        <taxon>Agaricomycetes</taxon>
        <taxon>Agaricomycetidae</taxon>
        <taxon>Boletales</taxon>
        <taxon>Suillineae</taxon>
        <taxon>Rhizopogonaceae</taxon>
        <taxon>Rhizopogon</taxon>
    </lineage>
</organism>
<name>A0A1J8PU52_9AGAM</name>
<dbReference type="Pfam" id="PF07731">
    <property type="entry name" value="Cu-oxidase_2"/>
    <property type="match status" value="1"/>
</dbReference>
<evidence type="ECO:0000259" key="8">
    <source>
        <dbReference type="Pfam" id="PF00326"/>
    </source>
</evidence>
<keyword evidence="6" id="KW-0325">Glycoprotein</keyword>
<dbReference type="GO" id="GO:0016491">
    <property type="term" value="F:oxidoreductase activity"/>
    <property type="evidence" value="ECO:0007669"/>
    <property type="project" value="UniProtKB-KW"/>
</dbReference>